<dbReference type="SUPFAM" id="SSF53474">
    <property type="entry name" value="alpha/beta-Hydrolases"/>
    <property type="match status" value="1"/>
</dbReference>
<protein>
    <recommendedName>
        <fullName evidence="3">Alpha/beta hydrolase</fullName>
    </recommendedName>
</protein>
<dbReference type="EMBL" id="JACHJB010000001">
    <property type="protein sequence ID" value="MBB6344239.1"/>
    <property type="molecule type" value="Genomic_DNA"/>
</dbReference>
<proteinExistence type="predicted"/>
<name>A0A7X0EWE5_9ACTN</name>
<sequence length="244" mass="26068">MTTTFLLLHSPAVGPATWAPVAAALERRGHAAVVPDLTRVTSDGPPYWPRVVEAVRATLRETAPEAAPGTPPAKAPGTPIVLVAHSNAGLFAPVVKEGLGDRVVACVFAEARLPPSAGLVPTAEAGFLPFLRELAGESGVLPRWTDWWSDADVAALLPDPAVRAVVVAEQPRLPLGYYTQPVPVPAGWDEVRCSCLWYGPPYEEVAREAQRRGWPVTRVPGSHLHQLVDPEAVTDALLTLSRRS</sequence>
<dbReference type="Proteomes" id="UP000583800">
    <property type="component" value="Unassembled WGS sequence"/>
</dbReference>
<comment type="caution">
    <text evidence="1">The sequence shown here is derived from an EMBL/GenBank/DDBJ whole genome shotgun (WGS) entry which is preliminary data.</text>
</comment>
<dbReference type="InterPro" id="IPR029058">
    <property type="entry name" value="AB_hydrolase_fold"/>
</dbReference>
<evidence type="ECO:0000313" key="1">
    <source>
        <dbReference type="EMBL" id="MBB6344239.1"/>
    </source>
</evidence>
<accession>A0A7X0EWE5</accession>
<dbReference type="Gene3D" id="3.40.50.1820">
    <property type="entry name" value="alpha/beta hydrolase"/>
    <property type="match status" value="1"/>
</dbReference>
<reference evidence="1 2" key="1">
    <citation type="submission" date="2020-08" db="EMBL/GenBank/DDBJ databases">
        <title>Sequencing the genomes of 1000 actinobacteria strains.</title>
        <authorList>
            <person name="Klenk H.-P."/>
        </authorList>
    </citation>
    <scope>NUCLEOTIDE SEQUENCE [LARGE SCALE GENOMIC DNA]</scope>
    <source>
        <strain evidence="1 2">DSM 45913</strain>
    </source>
</reference>
<evidence type="ECO:0008006" key="3">
    <source>
        <dbReference type="Google" id="ProtNLM"/>
    </source>
</evidence>
<gene>
    <name evidence="1" type="ORF">FHU36_000748</name>
</gene>
<organism evidence="1 2">
    <name type="scientific">Nonomuraea muscovyensis</name>
    <dbReference type="NCBI Taxonomy" id="1124761"/>
    <lineage>
        <taxon>Bacteria</taxon>
        <taxon>Bacillati</taxon>
        <taxon>Actinomycetota</taxon>
        <taxon>Actinomycetes</taxon>
        <taxon>Streptosporangiales</taxon>
        <taxon>Streptosporangiaceae</taxon>
        <taxon>Nonomuraea</taxon>
    </lineage>
</organism>
<keyword evidence="2" id="KW-1185">Reference proteome</keyword>
<dbReference type="AlphaFoldDB" id="A0A7X0EWE5"/>
<evidence type="ECO:0000313" key="2">
    <source>
        <dbReference type="Proteomes" id="UP000583800"/>
    </source>
</evidence>
<dbReference type="RefSeq" id="WP_185082393.1">
    <property type="nucleotide sequence ID" value="NZ_JACHJB010000001.1"/>
</dbReference>